<dbReference type="AlphaFoldDB" id="A0A0F9S0T4"/>
<sequence>MARRPKPPDLKTAKLVDWAVWYAALGWPVFPCHTAVKGKRRGVLACSCGDAKCGSPGKHPATEHGLKDATIDQDVIYEWWERGSWNIGTLLGDGRVALDSDGDEIKRFRPIPKTPTAITGRKGGGYHFFFSTNGKHMTNRRGALPAGVDVRGEGGYVILPPSRHVSGRQYRWAKGRMPDIPLAVIPKKILKKIEGKPKKETKAEDEDEKIERGRRDTKLTSMAGKMRRNGFQHSQIEAALLDLNKKRCVPPLSDYQVRKIVHSVARYAPGEVDLEIDLEEADVTFYTAKEICEEEGEDIPWIAEPCLAQGAITELVGKIKSAGKTTFALAMARAIIYGKEFIGTQPKHTGPVVFLTEQPKMSFRLMLKKSGLADCTDFHVLYYHEALKLDDWESTMERVVEEAIDANALAVFIDTLPPFARIRGDQEQSSGYATTAMEPIQKMLATHDFGVCIIRHERKSGGDISDAGRGSSAFGGAVDIMLRLRRYRGSSARRELEELSRLGESNVVIELKKGGDYVLIGDALTVERSDTERRILEALNEQEGALTERELIQALSGAPSVATIKRSLNKLVEDALALKTRAGSTGRGRPAFVYDINTIREEQGDDDFDG</sequence>
<proteinExistence type="predicted"/>
<dbReference type="InterPro" id="IPR027417">
    <property type="entry name" value="P-loop_NTPase"/>
</dbReference>
<dbReference type="EMBL" id="LAZR01000685">
    <property type="protein sequence ID" value="KKN60699.1"/>
    <property type="molecule type" value="Genomic_DNA"/>
</dbReference>
<dbReference type="Pfam" id="PF09250">
    <property type="entry name" value="Prim-Pol"/>
    <property type="match status" value="1"/>
</dbReference>
<evidence type="ECO:0000259" key="3">
    <source>
        <dbReference type="SMART" id="SM00943"/>
    </source>
</evidence>
<name>A0A0F9S0T4_9ZZZZ</name>
<protein>
    <recommendedName>
        <fullName evidence="5">DNA primase/polymerase bifunctional N-terminal domain-containing protein</fullName>
    </recommendedName>
</protein>
<evidence type="ECO:0008006" key="5">
    <source>
        <dbReference type="Google" id="ProtNLM"/>
    </source>
</evidence>
<organism evidence="4">
    <name type="scientific">marine sediment metagenome</name>
    <dbReference type="NCBI Taxonomy" id="412755"/>
    <lineage>
        <taxon>unclassified sequences</taxon>
        <taxon>metagenomes</taxon>
        <taxon>ecological metagenomes</taxon>
    </lineage>
</organism>
<gene>
    <name evidence="4" type="ORF">LCGC14_0528980</name>
</gene>
<dbReference type="InterPro" id="IPR036388">
    <property type="entry name" value="WH-like_DNA-bd_sf"/>
</dbReference>
<feature type="region of interest" description="Disordered" evidence="1">
    <location>
        <begin position="195"/>
        <end position="214"/>
    </location>
</feature>
<evidence type="ECO:0000256" key="1">
    <source>
        <dbReference type="SAM" id="MobiDB-lite"/>
    </source>
</evidence>
<dbReference type="Pfam" id="PF08708">
    <property type="entry name" value="PriCT_1"/>
    <property type="match status" value="1"/>
</dbReference>
<dbReference type="InterPro" id="IPR014820">
    <property type="entry name" value="PriCT_1"/>
</dbReference>
<reference evidence="4" key="1">
    <citation type="journal article" date="2015" name="Nature">
        <title>Complex archaea that bridge the gap between prokaryotes and eukaryotes.</title>
        <authorList>
            <person name="Spang A."/>
            <person name="Saw J.H."/>
            <person name="Jorgensen S.L."/>
            <person name="Zaremba-Niedzwiedzka K."/>
            <person name="Martijn J."/>
            <person name="Lind A.E."/>
            <person name="van Eijk R."/>
            <person name="Schleper C."/>
            <person name="Guy L."/>
            <person name="Ettema T.J."/>
        </authorList>
    </citation>
    <scope>NUCLEOTIDE SEQUENCE</scope>
</reference>
<comment type="caution">
    <text evidence="4">The sequence shown here is derived from an EMBL/GenBank/DDBJ whole genome shotgun (WGS) entry which is preliminary data.</text>
</comment>
<dbReference type="SUPFAM" id="SSF52540">
    <property type="entry name" value="P-loop containing nucleoside triphosphate hydrolases"/>
    <property type="match status" value="1"/>
</dbReference>
<dbReference type="Pfam" id="PF13481">
    <property type="entry name" value="AAA_25"/>
    <property type="match status" value="1"/>
</dbReference>
<feature type="domain" description="DNA primase/polymerase bifunctional N-terminal" evidence="3">
    <location>
        <begin position="19"/>
        <end position="189"/>
    </location>
</feature>
<dbReference type="Gene3D" id="3.40.50.300">
    <property type="entry name" value="P-loop containing nucleotide triphosphate hydrolases"/>
    <property type="match status" value="1"/>
</dbReference>
<dbReference type="Gene3D" id="1.10.10.10">
    <property type="entry name" value="Winged helix-like DNA-binding domain superfamily/Winged helix DNA-binding domain"/>
    <property type="match status" value="1"/>
</dbReference>
<dbReference type="SMART" id="SM00942">
    <property type="entry name" value="PriCT_1"/>
    <property type="match status" value="1"/>
</dbReference>
<evidence type="ECO:0000313" key="4">
    <source>
        <dbReference type="EMBL" id="KKN60699.1"/>
    </source>
</evidence>
<dbReference type="InterPro" id="IPR015330">
    <property type="entry name" value="DNA_primase/pol_bifunc_N"/>
</dbReference>
<evidence type="ECO:0000259" key="2">
    <source>
        <dbReference type="SMART" id="SM00942"/>
    </source>
</evidence>
<feature type="domain" description="Primase C-terminal 1" evidence="2">
    <location>
        <begin position="207"/>
        <end position="270"/>
    </location>
</feature>
<dbReference type="CDD" id="cd04859">
    <property type="entry name" value="Prim_Pol"/>
    <property type="match status" value="1"/>
</dbReference>
<dbReference type="SUPFAM" id="SSF56747">
    <property type="entry name" value="Prim-pol domain"/>
    <property type="match status" value="1"/>
</dbReference>
<dbReference type="SMART" id="SM00943">
    <property type="entry name" value="Prim-Pol"/>
    <property type="match status" value="1"/>
</dbReference>
<accession>A0A0F9S0T4</accession>